<dbReference type="PANTHER" id="PTHR43737:SF1">
    <property type="entry name" value="DUF1501 DOMAIN-CONTAINING PROTEIN"/>
    <property type="match status" value="1"/>
</dbReference>
<dbReference type="Proteomes" id="UP001290861">
    <property type="component" value="Unassembled WGS sequence"/>
</dbReference>
<evidence type="ECO:0000313" key="2">
    <source>
        <dbReference type="Proteomes" id="UP001290861"/>
    </source>
</evidence>
<dbReference type="EMBL" id="JARVCO010000010">
    <property type="protein sequence ID" value="MDZ8119214.1"/>
    <property type="molecule type" value="Genomic_DNA"/>
</dbReference>
<gene>
    <name evidence="1" type="ORF">P9H32_11320</name>
</gene>
<comment type="caution">
    <text evidence="1">The sequence shown here is derived from an EMBL/GenBank/DDBJ whole genome shotgun (WGS) entry which is preliminary data.</text>
</comment>
<dbReference type="InterPro" id="IPR010869">
    <property type="entry name" value="DUF1501"/>
</dbReference>
<name>A0ABU5MYC9_9BACT</name>
<dbReference type="PANTHER" id="PTHR43737">
    <property type="entry name" value="BLL7424 PROTEIN"/>
    <property type="match status" value="1"/>
</dbReference>
<dbReference type="Pfam" id="PF07394">
    <property type="entry name" value="DUF1501"/>
    <property type="match status" value="1"/>
</dbReference>
<sequence length="484" mass="52086">MSRTFTRRRVLGEVSCAGIGTATLMSSLINLKLAGNAAADALLPGNDRKTVVNVLLAGGCDTFNLLLRRDSGYAEYAASRSSLALPNDASLHPLTQISGNDGNLYALHPSCAGLADLFNGAGDFPGTPRLAFITNVGTLVEPTTLSDYLSASVVLPKSLFSHIDQIEQWQTSVPQGMAELRGWGGRMADVLHSAANTGATAMSISLAGNNIYQIGDSTKQMAITRNGALLFESEWDWTQEHHLKNEGLMSLVELQNRHLMRDSFSRHTKESIEAQQAFKVHWDVVEPGFDGLLTDASFPDTYFGKNLRAAAITIKIRADLGLRRNSIFINFGGWDHHGELLNTQAGMLTDLSEGLYQFQLALEELGLAQDVVTFTSSDFGRTLRSNGRGSDHAWGGNAMVMGEPVAGGKVYGTFPSLAIDGADDVGKGGRILPSTSVDVFFAEIARWFGVSATDLPYVLPNIENFIDPVSASQPVGFIKSGRIV</sequence>
<protein>
    <submittedName>
        <fullName evidence="1">DUF1501 domain-containing protein</fullName>
    </submittedName>
</protein>
<keyword evidence="2" id="KW-1185">Reference proteome</keyword>
<proteinExistence type="predicted"/>
<organism evidence="1 2">
    <name type="scientific">Pontiella agarivorans</name>
    <dbReference type="NCBI Taxonomy" id="3038953"/>
    <lineage>
        <taxon>Bacteria</taxon>
        <taxon>Pseudomonadati</taxon>
        <taxon>Kiritimatiellota</taxon>
        <taxon>Kiritimatiellia</taxon>
        <taxon>Kiritimatiellales</taxon>
        <taxon>Pontiellaceae</taxon>
        <taxon>Pontiella</taxon>
    </lineage>
</organism>
<evidence type="ECO:0000313" key="1">
    <source>
        <dbReference type="EMBL" id="MDZ8119214.1"/>
    </source>
</evidence>
<accession>A0ABU5MYC9</accession>
<reference evidence="1 2" key="1">
    <citation type="journal article" date="2024" name="Appl. Environ. Microbiol.">
        <title>Pontiella agarivorans sp. nov., a novel marine anaerobic bacterium capable of degrading macroalgal polysaccharides and fixing nitrogen.</title>
        <authorList>
            <person name="Liu N."/>
            <person name="Kivenson V."/>
            <person name="Peng X."/>
            <person name="Cui Z."/>
            <person name="Lankiewicz T.S."/>
            <person name="Gosselin K.M."/>
            <person name="English C.J."/>
            <person name="Blair E.M."/>
            <person name="O'Malley M.A."/>
            <person name="Valentine D.L."/>
        </authorList>
    </citation>
    <scope>NUCLEOTIDE SEQUENCE [LARGE SCALE GENOMIC DNA]</scope>
    <source>
        <strain evidence="1 2">NLcol2</strain>
    </source>
</reference>
<dbReference type="RefSeq" id="WP_322609000.1">
    <property type="nucleotide sequence ID" value="NZ_JARVCO010000010.1"/>
</dbReference>